<dbReference type="EMBL" id="FQXS01000001">
    <property type="protein sequence ID" value="SHH31866.1"/>
    <property type="molecule type" value="Genomic_DNA"/>
</dbReference>
<evidence type="ECO:0000313" key="8">
    <source>
        <dbReference type="Proteomes" id="UP000184139"/>
    </source>
</evidence>
<dbReference type="Proteomes" id="UP000184139">
    <property type="component" value="Unassembled WGS sequence"/>
</dbReference>
<keyword evidence="4 5" id="KW-0472">Membrane</keyword>
<dbReference type="InterPro" id="IPR007267">
    <property type="entry name" value="GtrA_DPMS_TM"/>
</dbReference>
<evidence type="ECO:0000256" key="2">
    <source>
        <dbReference type="ARBA" id="ARBA00022692"/>
    </source>
</evidence>
<name>A0A1M5S074_9BACT</name>
<proteinExistence type="predicted"/>
<dbReference type="Pfam" id="PF04138">
    <property type="entry name" value="GtrA_DPMS_TM"/>
    <property type="match status" value="1"/>
</dbReference>
<sequence>MKLVKFFGSSVIATSVDFLLYLALITVISPTPAHAISAATGMVINFTLQYTFVFTPTNTLRKAIGLSLCFAGLGVLLGTAIIYLLTHHTPLAGFPVAAKVVTIGLIFFYNYITRKFSFGDTSAGRCDQEKPC</sequence>
<evidence type="ECO:0000256" key="1">
    <source>
        <dbReference type="ARBA" id="ARBA00004141"/>
    </source>
</evidence>
<protein>
    <submittedName>
        <fullName evidence="7">Putative flippase GtrA (Transmembrane translocase of bactoprenol-linked glucose)</fullName>
    </submittedName>
</protein>
<feature type="transmembrane region" description="Helical" evidence="5">
    <location>
        <begin position="91"/>
        <end position="112"/>
    </location>
</feature>
<feature type="domain" description="GtrA/DPMS transmembrane" evidence="6">
    <location>
        <begin position="5"/>
        <end position="116"/>
    </location>
</feature>
<keyword evidence="8" id="KW-1185">Reference proteome</keyword>
<dbReference type="OrthoDB" id="1494129at2"/>
<dbReference type="AlphaFoldDB" id="A0A1M5S074"/>
<keyword evidence="2 5" id="KW-0812">Transmembrane</keyword>
<evidence type="ECO:0000313" key="7">
    <source>
        <dbReference type="EMBL" id="SHH31866.1"/>
    </source>
</evidence>
<accession>A0A1M5S074</accession>
<evidence type="ECO:0000256" key="5">
    <source>
        <dbReference type="SAM" id="Phobius"/>
    </source>
</evidence>
<organism evidence="7 8">
    <name type="scientific">Desulfofustis glycolicus DSM 9705</name>
    <dbReference type="NCBI Taxonomy" id="1121409"/>
    <lineage>
        <taxon>Bacteria</taxon>
        <taxon>Pseudomonadati</taxon>
        <taxon>Thermodesulfobacteriota</taxon>
        <taxon>Desulfobulbia</taxon>
        <taxon>Desulfobulbales</taxon>
        <taxon>Desulfocapsaceae</taxon>
        <taxon>Desulfofustis</taxon>
    </lineage>
</organism>
<comment type="subcellular location">
    <subcellularLocation>
        <location evidence="1">Membrane</location>
        <topology evidence="1">Multi-pass membrane protein</topology>
    </subcellularLocation>
</comment>
<evidence type="ECO:0000256" key="4">
    <source>
        <dbReference type="ARBA" id="ARBA00023136"/>
    </source>
</evidence>
<dbReference type="RefSeq" id="WP_073372868.1">
    <property type="nucleotide sequence ID" value="NZ_FQXS01000001.1"/>
</dbReference>
<feature type="transmembrane region" description="Helical" evidence="5">
    <location>
        <begin position="34"/>
        <end position="53"/>
    </location>
</feature>
<gene>
    <name evidence="7" type="ORF">SAMN02745124_00094</name>
</gene>
<dbReference type="GO" id="GO:0000271">
    <property type="term" value="P:polysaccharide biosynthetic process"/>
    <property type="evidence" value="ECO:0007669"/>
    <property type="project" value="InterPro"/>
</dbReference>
<dbReference type="GO" id="GO:0016020">
    <property type="term" value="C:membrane"/>
    <property type="evidence" value="ECO:0007669"/>
    <property type="project" value="UniProtKB-SubCell"/>
</dbReference>
<evidence type="ECO:0000259" key="6">
    <source>
        <dbReference type="Pfam" id="PF04138"/>
    </source>
</evidence>
<keyword evidence="3 5" id="KW-1133">Transmembrane helix</keyword>
<evidence type="ECO:0000256" key="3">
    <source>
        <dbReference type="ARBA" id="ARBA00022989"/>
    </source>
</evidence>
<feature type="transmembrane region" description="Helical" evidence="5">
    <location>
        <begin position="7"/>
        <end position="28"/>
    </location>
</feature>
<feature type="transmembrane region" description="Helical" evidence="5">
    <location>
        <begin position="65"/>
        <end position="85"/>
    </location>
</feature>
<dbReference type="STRING" id="1121409.SAMN02745124_00094"/>
<reference evidence="7 8" key="1">
    <citation type="submission" date="2016-11" db="EMBL/GenBank/DDBJ databases">
        <authorList>
            <person name="Jaros S."/>
            <person name="Januszkiewicz K."/>
            <person name="Wedrychowicz H."/>
        </authorList>
    </citation>
    <scope>NUCLEOTIDE SEQUENCE [LARGE SCALE GENOMIC DNA]</scope>
    <source>
        <strain evidence="7 8">DSM 9705</strain>
    </source>
</reference>